<feature type="region of interest" description="Disordered" evidence="1">
    <location>
        <begin position="873"/>
        <end position="1088"/>
    </location>
</feature>
<dbReference type="GeneID" id="111245196"/>
<feature type="region of interest" description="Disordered" evidence="1">
    <location>
        <begin position="188"/>
        <end position="209"/>
    </location>
</feature>
<evidence type="ECO:0000256" key="1">
    <source>
        <dbReference type="SAM" id="MobiDB-lite"/>
    </source>
</evidence>
<feature type="region of interest" description="Disordered" evidence="1">
    <location>
        <begin position="628"/>
        <end position="649"/>
    </location>
</feature>
<feature type="compositionally biased region" description="Basic and acidic residues" evidence="1">
    <location>
        <begin position="1174"/>
        <end position="1187"/>
    </location>
</feature>
<feature type="compositionally biased region" description="Basic and acidic residues" evidence="1">
    <location>
        <begin position="1284"/>
        <end position="1304"/>
    </location>
</feature>
<protein>
    <submittedName>
        <fullName evidence="2">Uncharacterized protein</fullName>
    </submittedName>
</protein>
<name>A0A7M7JNK9_VARDE</name>
<feature type="compositionally biased region" description="Low complexity" evidence="1">
    <location>
        <begin position="1263"/>
        <end position="1280"/>
    </location>
</feature>
<dbReference type="OrthoDB" id="10688847at2759"/>
<feature type="region of interest" description="Disordered" evidence="1">
    <location>
        <begin position="547"/>
        <end position="600"/>
    </location>
</feature>
<feature type="region of interest" description="Disordered" evidence="1">
    <location>
        <begin position="138"/>
        <end position="167"/>
    </location>
</feature>
<feature type="compositionally biased region" description="Polar residues" evidence="1">
    <location>
        <begin position="925"/>
        <end position="948"/>
    </location>
</feature>
<dbReference type="InParanoid" id="A0A7M7JNK9"/>
<keyword evidence="3" id="KW-1185">Reference proteome</keyword>
<feature type="compositionally biased region" description="Low complexity" evidence="1">
    <location>
        <begin position="1305"/>
        <end position="1318"/>
    </location>
</feature>
<evidence type="ECO:0000313" key="2">
    <source>
        <dbReference type="EnsemblMetazoa" id="XP_022648932"/>
    </source>
</evidence>
<feature type="region of interest" description="Disordered" evidence="1">
    <location>
        <begin position="451"/>
        <end position="519"/>
    </location>
</feature>
<evidence type="ECO:0000313" key="3">
    <source>
        <dbReference type="Proteomes" id="UP000594260"/>
    </source>
</evidence>
<feature type="compositionally biased region" description="Polar residues" evidence="1">
    <location>
        <begin position="451"/>
        <end position="472"/>
    </location>
</feature>
<reference evidence="2" key="1">
    <citation type="submission" date="2021-01" db="UniProtKB">
        <authorList>
            <consortium name="EnsemblMetazoa"/>
        </authorList>
    </citation>
    <scope>IDENTIFICATION</scope>
</reference>
<feature type="compositionally biased region" description="Basic and acidic residues" evidence="1">
    <location>
        <begin position="984"/>
        <end position="994"/>
    </location>
</feature>
<dbReference type="Proteomes" id="UP000594260">
    <property type="component" value="Unplaced"/>
</dbReference>
<organism evidence="2 3">
    <name type="scientific">Varroa destructor</name>
    <name type="common">Honeybee mite</name>
    <dbReference type="NCBI Taxonomy" id="109461"/>
    <lineage>
        <taxon>Eukaryota</taxon>
        <taxon>Metazoa</taxon>
        <taxon>Ecdysozoa</taxon>
        <taxon>Arthropoda</taxon>
        <taxon>Chelicerata</taxon>
        <taxon>Arachnida</taxon>
        <taxon>Acari</taxon>
        <taxon>Parasitiformes</taxon>
        <taxon>Mesostigmata</taxon>
        <taxon>Gamasina</taxon>
        <taxon>Dermanyssoidea</taxon>
        <taxon>Varroidae</taxon>
        <taxon>Varroa</taxon>
    </lineage>
</organism>
<dbReference type="EnsemblMetazoa" id="XM_022793197">
    <property type="protein sequence ID" value="XP_022648932"/>
    <property type="gene ID" value="LOC111245196"/>
</dbReference>
<sequence length="1371" mass="149077">MKGFVEMCDTRATAQVDVPSTNKIGKIYKNTVRKVKKTQLNKGKQNASKTSATNVIGHVSGFTVTRISPRAKKTLETAGGDAQLSREPCTSTKHVTFAESPNIRENKADTVKAVGKVTAAASQSTISRLAARTFSARGSPSIESPINEADAHLPKKRKKATSVHIEDADVRKSTTAIRRISVDSTPRRIFETPKLQNSLEKSDSHSDSANVSNYRRRVYAKGTPCGNLLCIDPLDDEDDQLNGFAVENAMENPEVVVGKMSLEKKFYEDPLEACATSSETLCPSGLSRSATSLRRTLSPSSGSSFRKIDSEKRYSLPVAADEIEMPNAFSKIKPTLWTKQDLSANTRIVRPNFQQDEQRIALEMVSTNSATPFAEAICAPAKYDLVGNGDYAPTSMMEADKADTSPVTRWSSEADSKWAALTAIEPHIDISSDTKVMQECPERVSKNYKLNNCYQGRQPKQNFPENSPSSEIENNKHSDSPLGSHSAVKIPKKHERRPSFIVPPADQQLRSGANGPEVGSIDHLDIMAAGTIKAESYCDATEEVELEDRSRTLNDISTDGDVYDDHGERTLNESLANLPPDEDEKQPRLSDNPSDPTSEIDLKLEEPTEEDHATLQPVGQQVGLAVERSPGKNAGAMAEGTRNDEDLMSPGSPANFLAARPESDIVESTPDHIANILTNNSDVFSRVRMDLSDDEVRKTTHSIVDQVVKLDEYEHSHSVSMEPKVIHQARHTTLSEIMQVADSKPSVSSEAACMTSEFSHSSKMVDVFKQRRSQIILDEEEPMETSVLLTPVVSGNNMRVEQDSPLSRTNTGILKVPGASSQADISSASQISNPLTVKALIHVIEASENQEKSKKDASSFVIACDYSSTENKSTKKLSTKASYGTKPNEDIEETFPTESSASKSCESEEPIEEVQPAKNIDLESILNSPDSIVSSEATSDSGPLNKNEVQVALTKSKATLDNEDDEDSESDSSSDQLSKVLNVTEKHSKTRTEKAGSMVTELSTQDENTEQDVLISPLDSLNRSENPRKDDTSIGAFGLNEGTAESTVESEIVGTSIKGKVDTEKPICDSPQDSSAVTNEVEPGSGSEKLHKIAEELRSETATKALPHQETVRNELIEEHSARAYVNADPPKQSVIKKALREDSVAVDSAPRLVDEKGSLRKMRAQVLENDETSPEKKNVNPLKDEETAVTGVVADETPANVDTEVETTYLTPRQPSRVTRSTRSKARTPALAKTPSTSTASERSYQVSQTDAEPPGSLEQMTPSTTKLTSKAKATPSSTRNSKVNDDNAVVREPSNKIKEPTRAARASRIPARSGAALAVNTVETADGPMTPRRSARHAKAAALLPTAEGNGARKNTSKRESHNVTRSKK</sequence>
<feature type="compositionally biased region" description="Acidic residues" evidence="1">
    <location>
        <begin position="961"/>
        <end position="972"/>
    </location>
</feature>
<dbReference type="KEGG" id="vde:111245196"/>
<feature type="region of interest" description="Disordered" evidence="1">
    <location>
        <begin position="1157"/>
        <end position="1371"/>
    </location>
</feature>
<feature type="compositionally biased region" description="Polar residues" evidence="1">
    <location>
        <begin position="1207"/>
        <end position="1220"/>
    </location>
</feature>
<accession>A0A7M7JNK9</accession>
<proteinExistence type="predicted"/>
<feature type="compositionally biased region" description="Polar residues" evidence="1">
    <location>
        <begin position="1235"/>
        <end position="1252"/>
    </location>
</feature>
<dbReference type="RefSeq" id="XP_022648932.1">
    <property type="nucleotide sequence ID" value="XM_022793197.1"/>
</dbReference>